<feature type="domain" description="ABC3 transporter permease C-terminal" evidence="7">
    <location>
        <begin position="648"/>
        <end position="764"/>
    </location>
</feature>
<comment type="caution">
    <text evidence="8">The sequence shown here is derived from an EMBL/GenBank/DDBJ whole genome shotgun (WGS) entry which is preliminary data.</text>
</comment>
<reference evidence="8 9" key="1">
    <citation type="journal article" date="2017" name="Genome Announc.">
        <title>Draft Genome Sequence of a Sporulating and Motile Strain of Lachnotalea glycerini Isolated from Water in Quebec City, Canada.</title>
        <authorList>
            <person name="Maheux A.F."/>
            <person name="Boudreau D.K."/>
            <person name="Berube E."/>
            <person name="Boissinot M."/>
            <person name="Raymond F."/>
            <person name="Brodeur S."/>
            <person name="Corbeil J."/>
            <person name="Isabel S."/>
            <person name="Omar R.F."/>
            <person name="Bergeron M.G."/>
        </authorList>
    </citation>
    <scope>NUCLEOTIDE SEQUENCE [LARGE SCALE GENOMIC DNA]</scope>
    <source>
        <strain evidence="8 9">CCRI-19302</strain>
    </source>
</reference>
<evidence type="ECO:0000256" key="1">
    <source>
        <dbReference type="ARBA" id="ARBA00004651"/>
    </source>
</evidence>
<dbReference type="GO" id="GO:0005886">
    <property type="term" value="C:plasma membrane"/>
    <property type="evidence" value="ECO:0007669"/>
    <property type="project" value="UniProtKB-SubCell"/>
</dbReference>
<proteinExistence type="predicted"/>
<keyword evidence="3 6" id="KW-0812">Transmembrane</keyword>
<feature type="transmembrane region" description="Helical" evidence="6">
    <location>
        <begin position="301"/>
        <end position="320"/>
    </location>
</feature>
<feature type="transmembrane region" description="Helical" evidence="6">
    <location>
        <begin position="248"/>
        <end position="272"/>
    </location>
</feature>
<dbReference type="InterPro" id="IPR003838">
    <property type="entry name" value="ABC3_permease_C"/>
</dbReference>
<gene>
    <name evidence="8" type="ORF">CG710_017310</name>
</gene>
<keyword evidence="4 6" id="KW-1133">Transmembrane helix</keyword>
<feature type="transmembrane region" description="Helical" evidence="6">
    <location>
        <begin position="641"/>
        <end position="665"/>
    </location>
</feature>
<accession>A0A371JAZ7</accession>
<sequence>MYLKIIRNDIRKSRLITTTITAFILVAAMLTALAASLTVNLFGAIDNMLLSAKSVHFMQMHTGDVDMEQLQSFAQTNDSVKEYQVLEFLNIEGADIVIGDDSLAGSIQDNGLCVQSKKFDFLLNLNGEVIRPADGEIYVPLYYMQEGNAALGDTVTIHGVSFTVAGFLRDSVMNAALVSSKRFLVSQGDFERVREHGQLEYLIEFRLAEDVSFPAFEAAYLAAELPANGPPAITYTQVKMINGITDGIMIAVLMLVSLLVIIVAFLCIRFTLLAKIEEDYKEIGVLKAVGIRVSQMKKLYLAKYGAISGVACGLGFLTSLPLQRPFLQNIRLYMGESGSALPGLLWGLLGAILICGIILLYVNGVLGRFRKISAAQAVRYGAPQEKSKSSKIFRLSNNRLFSRNIFLGIKDVLSRKKLYVTMLMVLIISSFLMIVPQNISSTIADDSFITYMGMGICDVNIGVMRSQVEDVAGKAAEVSDVLAEDENVETYAFFTGMMLDRKADDETIEKFRVTLGDYSVFPITYSKGRAPQTKSEIALSVLNAEDLEKNVGDEIILIVDGAEKHLTVCGIYSDVTNGGRTAQATFSVNSGDVLSVSMAATFRDRQNVGTAISQYRKQFPFAKVTGIDESTQQMLGSIRDAIQMASIVAVLSSALLTLLVTVLFIKMLVARDRYPIAILKAMGFSDADIRRQYLTRSITVLAMGVILGTILANTLGELAGMAIVSSFGAATFDFVVNPWLVYLVSPLLIAGCVVIATILGISGIQTLKIFDHIKEA</sequence>
<protein>
    <submittedName>
        <fullName evidence="8">ABC transporter permease</fullName>
    </submittedName>
</protein>
<evidence type="ECO:0000256" key="3">
    <source>
        <dbReference type="ARBA" id="ARBA00022692"/>
    </source>
</evidence>
<dbReference type="Pfam" id="PF02687">
    <property type="entry name" value="FtsX"/>
    <property type="match status" value="2"/>
</dbReference>
<dbReference type="PANTHER" id="PTHR30287:SF2">
    <property type="entry name" value="BLL1001 PROTEIN"/>
    <property type="match status" value="1"/>
</dbReference>
<dbReference type="AlphaFoldDB" id="A0A371JAZ7"/>
<evidence type="ECO:0000313" key="9">
    <source>
        <dbReference type="Proteomes" id="UP000216411"/>
    </source>
</evidence>
<organism evidence="8 9">
    <name type="scientific">Lachnotalea glycerini</name>
    <dbReference type="NCBI Taxonomy" id="1763509"/>
    <lineage>
        <taxon>Bacteria</taxon>
        <taxon>Bacillati</taxon>
        <taxon>Bacillota</taxon>
        <taxon>Clostridia</taxon>
        <taxon>Lachnospirales</taxon>
        <taxon>Lachnospiraceae</taxon>
        <taxon>Lachnotalea</taxon>
    </lineage>
</organism>
<dbReference type="RefSeq" id="WP_094375866.1">
    <property type="nucleotide sequence ID" value="NZ_NOKA02000056.1"/>
</dbReference>
<evidence type="ECO:0000256" key="5">
    <source>
        <dbReference type="ARBA" id="ARBA00023136"/>
    </source>
</evidence>
<dbReference type="InterPro" id="IPR038766">
    <property type="entry name" value="Membrane_comp_ABC_pdt"/>
</dbReference>
<feature type="transmembrane region" description="Helical" evidence="6">
    <location>
        <begin position="340"/>
        <end position="362"/>
    </location>
</feature>
<name>A0A371JAZ7_9FIRM</name>
<dbReference type="Proteomes" id="UP000216411">
    <property type="component" value="Unassembled WGS sequence"/>
</dbReference>
<feature type="transmembrane region" description="Helical" evidence="6">
    <location>
        <begin position="739"/>
        <end position="764"/>
    </location>
</feature>
<dbReference type="PANTHER" id="PTHR30287">
    <property type="entry name" value="MEMBRANE COMPONENT OF PREDICTED ABC SUPERFAMILY METABOLITE UPTAKE TRANSPORTER"/>
    <property type="match status" value="1"/>
</dbReference>
<feature type="transmembrane region" description="Helical" evidence="6">
    <location>
        <begin position="418"/>
        <end position="435"/>
    </location>
</feature>
<dbReference type="EMBL" id="NOKA02000056">
    <property type="protein sequence ID" value="RDY29932.1"/>
    <property type="molecule type" value="Genomic_DNA"/>
</dbReference>
<evidence type="ECO:0000256" key="2">
    <source>
        <dbReference type="ARBA" id="ARBA00022475"/>
    </source>
</evidence>
<feature type="transmembrane region" description="Helical" evidence="6">
    <location>
        <begin position="700"/>
        <end position="727"/>
    </location>
</feature>
<keyword evidence="5 6" id="KW-0472">Membrane</keyword>
<keyword evidence="9" id="KW-1185">Reference proteome</keyword>
<keyword evidence="2" id="KW-1003">Cell membrane</keyword>
<feature type="domain" description="ABC3 transporter permease C-terminal" evidence="7">
    <location>
        <begin position="255"/>
        <end position="360"/>
    </location>
</feature>
<dbReference type="OrthoDB" id="9766372at2"/>
<evidence type="ECO:0000313" key="8">
    <source>
        <dbReference type="EMBL" id="RDY29932.1"/>
    </source>
</evidence>
<evidence type="ECO:0000256" key="4">
    <source>
        <dbReference type="ARBA" id="ARBA00022989"/>
    </source>
</evidence>
<evidence type="ECO:0000259" key="7">
    <source>
        <dbReference type="Pfam" id="PF02687"/>
    </source>
</evidence>
<comment type="subcellular location">
    <subcellularLocation>
        <location evidence="1">Cell membrane</location>
        <topology evidence="1">Multi-pass membrane protein</topology>
    </subcellularLocation>
</comment>
<evidence type="ECO:0000256" key="6">
    <source>
        <dbReference type="SAM" id="Phobius"/>
    </source>
</evidence>